<feature type="region of interest" description="Disordered" evidence="1">
    <location>
        <begin position="315"/>
        <end position="339"/>
    </location>
</feature>
<accession>A0A6J3K3Q1</accession>
<evidence type="ECO:0000313" key="6">
    <source>
        <dbReference type="RefSeq" id="XP_033347725.1"/>
    </source>
</evidence>
<dbReference type="RefSeq" id="XP_033347724.1">
    <property type="nucleotide sequence ID" value="XM_033491833.1"/>
</dbReference>
<feature type="compositionally biased region" description="Low complexity" evidence="1">
    <location>
        <begin position="383"/>
        <end position="399"/>
    </location>
</feature>
<feature type="region of interest" description="Disordered" evidence="1">
    <location>
        <begin position="382"/>
        <end position="432"/>
    </location>
</feature>
<feature type="compositionally biased region" description="Polar residues" evidence="1">
    <location>
        <begin position="293"/>
        <end position="303"/>
    </location>
</feature>
<organism evidence="3 4">
    <name type="scientific">Bombus vosnesenskii</name>
    <dbReference type="NCBI Taxonomy" id="207650"/>
    <lineage>
        <taxon>Eukaryota</taxon>
        <taxon>Metazoa</taxon>
        <taxon>Ecdysozoa</taxon>
        <taxon>Arthropoda</taxon>
        <taxon>Hexapoda</taxon>
        <taxon>Insecta</taxon>
        <taxon>Pterygota</taxon>
        <taxon>Neoptera</taxon>
        <taxon>Endopterygota</taxon>
        <taxon>Hymenoptera</taxon>
        <taxon>Apocrita</taxon>
        <taxon>Aculeata</taxon>
        <taxon>Apoidea</taxon>
        <taxon>Anthophila</taxon>
        <taxon>Apidae</taxon>
        <taxon>Bombus</taxon>
        <taxon>Pyrobombus</taxon>
    </lineage>
</organism>
<dbReference type="AlphaFoldDB" id="A0A6J3K3Q1"/>
<evidence type="ECO:0000256" key="1">
    <source>
        <dbReference type="SAM" id="MobiDB-lite"/>
    </source>
</evidence>
<feature type="region of interest" description="Disordered" evidence="1">
    <location>
        <begin position="276"/>
        <end position="303"/>
    </location>
</feature>
<dbReference type="RefSeq" id="XP_033347723.1">
    <property type="nucleotide sequence ID" value="XM_033491832.1"/>
</dbReference>
<evidence type="ECO:0000256" key="2">
    <source>
        <dbReference type="SAM" id="Phobius"/>
    </source>
</evidence>
<feature type="transmembrane region" description="Helical" evidence="2">
    <location>
        <begin position="75"/>
        <end position="94"/>
    </location>
</feature>
<keyword evidence="2" id="KW-0812">Transmembrane</keyword>
<evidence type="ECO:0000313" key="5">
    <source>
        <dbReference type="RefSeq" id="XP_033347724.1"/>
    </source>
</evidence>
<name>A0A6J3K3Q1_9HYME</name>
<gene>
    <name evidence="4 5 6" type="primary">LOC117232476</name>
</gene>
<proteinExistence type="predicted"/>
<keyword evidence="3" id="KW-1185">Reference proteome</keyword>
<keyword evidence="2" id="KW-1133">Transmembrane helix</keyword>
<evidence type="ECO:0000313" key="4">
    <source>
        <dbReference type="RefSeq" id="XP_033347723.1"/>
    </source>
</evidence>
<evidence type="ECO:0000313" key="3">
    <source>
        <dbReference type="Proteomes" id="UP000504631"/>
    </source>
</evidence>
<dbReference type="KEGG" id="bvk:117232476"/>
<dbReference type="Proteomes" id="UP000504631">
    <property type="component" value="Unplaced"/>
</dbReference>
<reference evidence="4 5" key="1">
    <citation type="submission" date="2025-04" db="UniProtKB">
        <authorList>
            <consortium name="RefSeq"/>
        </authorList>
    </citation>
    <scope>IDENTIFICATION</scope>
    <source>
        <tissue evidence="4 5">Muscle</tissue>
    </source>
</reference>
<protein>
    <submittedName>
        <fullName evidence="4 5">Uncharacterized protein LOC117232476 isoform X1</fullName>
    </submittedName>
</protein>
<sequence length="432" mass="46519">MPTPASIDRGQFAKAFYAAIKQDMGSVVGSNVNASNATTRRMDSTTFLPEATSTLSEREQLKIEFYKTYDVMTGVRIAATLGGFFGLMILLLVYKSRCKSSKQLEDPRLTAAAAAAVAEAEAEERALAAALEAISRLPPRPDHGPRRSLCVEVSQSHLPKIGPRFASVGGGYEALLTPPTKQPNLPLPEEQRRCSSVTCSSTGSSYLERRGSAMPVPCLPLHPTLSTKYAAHDEPWDLYYPIDIQVIQPTPELSPCTSEAGLYANEAMITATRAGKRAPLASMGSVDPPEPDSSLNNSRSLGSDSVFLRDDEQEECLDTEDEVSGFSTDSEAPGPSCRRFLRVPSKKKKTVEKWDGCSGCVPRRRPEGKPCQACRSISAAVETSRSQAVSTSTSSQSSPGSPPCSPAIELRHRPPPAPLPTSPPAWSQETLF</sequence>
<keyword evidence="2" id="KW-0472">Membrane</keyword>
<dbReference type="RefSeq" id="XP_033347725.1">
    <property type="nucleotide sequence ID" value="XM_033491834.1"/>
</dbReference>
<dbReference type="GeneID" id="117232476"/>